<sequence length="32" mass="3589">MSIWDANIVLLLSFKLYIAYLLILLSGGVYAD</sequence>
<accession>A0A2P2QGM5</accession>
<organism evidence="2">
    <name type="scientific">Rhizophora mucronata</name>
    <name type="common">Asiatic mangrove</name>
    <dbReference type="NCBI Taxonomy" id="61149"/>
    <lineage>
        <taxon>Eukaryota</taxon>
        <taxon>Viridiplantae</taxon>
        <taxon>Streptophyta</taxon>
        <taxon>Embryophyta</taxon>
        <taxon>Tracheophyta</taxon>
        <taxon>Spermatophyta</taxon>
        <taxon>Magnoliopsida</taxon>
        <taxon>eudicotyledons</taxon>
        <taxon>Gunneridae</taxon>
        <taxon>Pentapetalae</taxon>
        <taxon>rosids</taxon>
        <taxon>fabids</taxon>
        <taxon>Malpighiales</taxon>
        <taxon>Rhizophoraceae</taxon>
        <taxon>Rhizophora</taxon>
    </lineage>
</organism>
<proteinExistence type="predicted"/>
<keyword evidence="1" id="KW-1133">Transmembrane helix</keyword>
<name>A0A2P2QGM5_RHIMU</name>
<dbReference type="EMBL" id="GGEC01085686">
    <property type="protein sequence ID" value="MBX66170.1"/>
    <property type="molecule type" value="Transcribed_RNA"/>
</dbReference>
<keyword evidence="1" id="KW-0472">Membrane</keyword>
<keyword evidence="1" id="KW-0812">Transmembrane</keyword>
<evidence type="ECO:0000256" key="1">
    <source>
        <dbReference type="SAM" id="Phobius"/>
    </source>
</evidence>
<evidence type="ECO:0000313" key="2">
    <source>
        <dbReference type="EMBL" id="MBX66170.1"/>
    </source>
</evidence>
<reference evidence="2" key="1">
    <citation type="submission" date="2018-02" db="EMBL/GenBank/DDBJ databases">
        <title>Rhizophora mucronata_Transcriptome.</title>
        <authorList>
            <person name="Meera S.P."/>
            <person name="Sreeshan A."/>
            <person name="Augustine A."/>
        </authorList>
    </citation>
    <scope>NUCLEOTIDE SEQUENCE</scope>
    <source>
        <tissue evidence="2">Leaf</tissue>
    </source>
</reference>
<dbReference type="AlphaFoldDB" id="A0A2P2QGM5"/>
<protein>
    <submittedName>
        <fullName evidence="2">Uncharacterized protein</fullName>
    </submittedName>
</protein>
<feature type="transmembrane region" description="Helical" evidence="1">
    <location>
        <begin position="6"/>
        <end position="31"/>
    </location>
</feature>